<dbReference type="Pfam" id="PF16672">
    <property type="entry name" value="LAMTOR5"/>
    <property type="match status" value="1"/>
</dbReference>
<proteinExistence type="inferred from homology"/>
<organism evidence="7 8">
    <name type="scientific">Batillaria attramentaria</name>
    <dbReference type="NCBI Taxonomy" id="370345"/>
    <lineage>
        <taxon>Eukaryota</taxon>
        <taxon>Metazoa</taxon>
        <taxon>Spiralia</taxon>
        <taxon>Lophotrochozoa</taxon>
        <taxon>Mollusca</taxon>
        <taxon>Gastropoda</taxon>
        <taxon>Caenogastropoda</taxon>
        <taxon>Sorbeoconcha</taxon>
        <taxon>Cerithioidea</taxon>
        <taxon>Batillariidae</taxon>
        <taxon>Batillaria</taxon>
    </lineage>
</organism>
<comment type="subcellular location">
    <subcellularLocation>
        <location evidence="2">Cytoplasm</location>
    </subcellularLocation>
    <subcellularLocation>
        <location evidence="1">Lysosome</location>
    </subcellularLocation>
</comment>
<dbReference type="PANTHER" id="PTHR13342:SF2">
    <property type="entry name" value="RAGULATOR COMPLEX PROTEIN LAMTOR5"/>
    <property type="match status" value="1"/>
</dbReference>
<sequence length="237" mass="25480">MPMDRACNHCVLASATTRLQYQQNVDGTLTNDGKVLIGLCSSIAMNDIFRLQCSHLTYYATNIPVLRQPIENASGLSPAKRCRLPGVTSAMCVDQNGLCLASKGSMSKYACGPIASLAKQASTLSNQSQGSPVIVIESQNGPALGNLISREIRELQLVAMNAAHLFAYMLLTVPGIWSRPMVASVQAGGGRPTALGTETWFNDVVIMDALVDSVIFDDDAVAFYNDNDIQGKSNRHR</sequence>
<name>A0ABD0KUA6_9CAEN</name>
<evidence type="ECO:0000256" key="6">
    <source>
        <dbReference type="ARBA" id="ARBA00032692"/>
    </source>
</evidence>
<comment type="caution">
    <text evidence="7">The sequence shown here is derived from an EMBL/GenBank/DDBJ whole genome shotgun (WGS) entry which is preliminary data.</text>
</comment>
<evidence type="ECO:0000256" key="3">
    <source>
        <dbReference type="ARBA" id="ARBA00007795"/>
    </source>
</evidence>
<protein>
    <recommendedName>
        <fullName evidence="6">Late endosomal/lysosomal adaptor and MAPK and MTOR activator 5</fullName>
    </recommendedName>
</protein>
<evidence type="ECO:0000313" key="8">
    <source>
        <dbReference type="Proteomes" id="UP001519460"/>
    </source>
</evidence>
<accession>A0ABD0KUA6</accession>
<evidence type="ECO:0000256" key="4">
    <source>
        <dbReference type="ARBA" id="ARBA00022490"/>
    </source>
</evidence>
<evidence type="ECO:0000313" key="7">
    <source>
        <dbReference type="EMBL" id="KAK7490618.1"/>
    </source>
</evidence>
<keyword evidence="5" id="KW-0458">Lysosome</keyword>
<comment type="similarity">
    <text evidence="3">Belongs to the LAMTOR5 family.</text>
</comment>
<keyword evidence="8" id="KW-1185">Reference proteome</keyword>
<dbReference type="AlphaFoldDB" id="A0ABD0KUA6"/>
<dbReference type="InterPro" id="IPR024135">
    <property type="entry name" value="LAMTOR5"/>
</dbReference>
<evidence type="ECO:0000256" key="1">
    <source>
        <dbReference type="ARBA" id="ARBA00004371"/>
    </source>
</evidence>
<dbReference type="GO" id="GO:0005764">
    <property type="term" value="C:lysosome"/>
    <property type="evidence" value="ECO:0007669"/>
    <property type="project" value="UniProtKB-SubCell"/>
</dbReference>
<gene>
    <name evidence="7" type="ORF">BaRGS_00018221</name>
</gene>
<evidence type="ECO:0000256" key="2">
    <source>
        <dbReference type="ARBA" id="ARBA00004496"/>
    </source>
</evidence>
<dbReference type="PANTHER" id="PTHR13342">
    <property type="entry name" value="RAGULATOR COMPLEX PROTEIN LAMTOR5"/>
    <property type="match status" value="1"/>
</dbReference>
<keyword evidence="4" id="KW-0963">Cytoplasm</keyword>
<reference evidence="7 8" key="1">
    <citation type="journal article" date="2023" name="Sci. Data">
        <title>Genome assembly of the Korean intertidal mud-creeper Batillaria attramentaria.</title>
        <authorList>
            <person name="Patra A.K."/>
            <person name="Ho P.T."/>
            <person name="Jun S."/>
            <person name="Lee S.J."/>
            <person name="Kim Y."/>
            <person name="Won Y.J."/>
        </authorList>
    </citation>
    <scope>NUCLEOTIDE SEQUENCE [LARGE SCALE GENOMIC DNA]</scope>
    <source>
        <strain evidence="7">Wonlab-2016</strain>
    </source>
</reference>
<dbReference type="EMBL" id="JACVVK020000125">
    <property type="protein sequence ID" value="KAK7490618.1"/>
    <property type="molecule type" value="Genomic_DNA"/>
</dbReference>
<dbReference type="Gene3D" id="3.30.450.30">
    <property type="entry name" value="Dynein light chain 2a, cytoplasmic"/>
    <property type="match status" value="1"/>
</dbReference>
<dbReference type="Proteomes" id="UP001519460">
    <property type="component" value="Unassembled WGS sequence"/>
</dbReference>
<evidence type="ECO:0000256" key="5">
    <source>
        <dbReference type="ARBA" id="ARBA00023228"/>
    </source>
</evidence>